<accession>A0ABY4CJV7</accession>
<reference evidence="1" key="1">
    <citation type="submission" date="2021-12" db="EMBL/GenBank/DDBJ databases">
        <title>Alicyclobacillaceae gen. nov., sp. nov., isolated from chalcocite enrichment system.</title>
        <authorList>
            <person name="Jiang Z."/>
        </authorList>
    </citation>
    <scope>NUCLEOTIDE SEQUENCE</scope>
    <source>
        <strain evidence="1">MYW30-H2</strain>
    </source>
</reference>
<sequence length="61" mass="7302">MAKPLSFRFPDEFTTFLRTWSFVTGEEQRELLEKAFYEYTEKHPGTKEKVEQIINVMDSPK</sequence>
<dbReference type="Proteomes" id="UP000830167">
    <property type="component" value="Chromosome"/>
</dbReference>
<evidence type="ECO:0000313" key="1">
    <source>
        <dbReference type="EMBL" id="UOF90740.1"/>
    </source>
</evidence>
<gene>
    <name evidence="1" type="ORF">LSG31_00210</name>
</gene>
<evidence type="ECO:0000313" key="2">
    <source>
        <dbReference type="Proteomes" id="UP000830167"/>
    </source>
</evidence>
<dbReference type="EMBL" id="CP089291">
    <property type="protein sequence ID" value="UOF90740.1"/>
    <property type="molecule type" value="Genomic_DNA"/>
</dbReference>
<keyword evidence="2" id="KW-1185">Reference proteome</keyword>
<dbReference type="RefSeq" id="WP_347437440.1">
    <property type="nucleotide sequence ID" value="NZ_CP089291.1"/>
</dbReference>
<name>A0ABY4CJV7_9BACL</name>
<organism evidence="1 2">
    <name type="scientific">Fodinisporobacter ferrooxydans</name>
    <dbReference type="NCBI Taxonomy" id="2901836"/>
    <lineage>
        <taxon>Bacteria</taxon>
        <taxon>Bacillati</taxon>
        <taxon>Bacillota</taxon>
        <taxon>Bacilli</taxon>
        <taxon>Bacillales</taxon>
        <taxon>Alicyclobacillaceae</taxon>
        <taxon>Fodinisporobacter</taxon>
    </lineage>
</organism>
<proteinExistence type="predicted"/>
<protein>
    <submittedName>
        <fullName evidence="1">Uncharacterized protein</fullName>
    </submittedName>
</protein>